<dbReference type="Pfam" id="PF10326">
    <property type="entry name" value="7TM_GPCR_Str"/>
    <property type="match status" value="1"/>
</dbReference>
<keyword evidence="1" id="KW-1133">Transmembrane helix</keyword>
<sequence>MNFNFLESNDVINLRHFLSINDFVGTILGGTINLLLIYILYKMDKHEISNYKRILYLVTITDFLLALSNSIVMMSMETYHGYILTFTDGISFLIPNKIWNYSCIFFHMTLFQLTFCNICITFFYRYLIIIHNYKMTNSQFYTTIFCLILWHSLSLIILSFCIIPSNDPNYNNLIKLFENSYKNELEEYGREVIILNIFLIYGLIYNFHLLSTSFITVTIIYYSFYKIRQELRSQKSSMSSKSISLQNQLNIVMFCHALVPMFLAFIPILIFEASDYFQFNIKGLGTLLFFSIEWVPFVNGLISLTMITACRRKFLKIIRFKCNDNSSHVISLQQQRRISNIHVSSFAG</sequence>
<dbReference type="Gene3D" id="1.20.1070.10">
    <property type="entry name" value="Rhodopsin 7-helix transmembrane proteins"/>
    <property type="match status" value="1"/>
</dbReference>
<organism evidence="3">
    <name type="scientific">Strongyloides stercoralis</name>
    <name type="common">Threadworm</name>
    <dbReference type="NCBI Taxonomy" id="6248"/>
    <lineage>
        <taxon>Eukaryota</taxon>
        <taxon>Metazoa</taxon>
        <taxon>Ecdysozoa</taxon>
        <taxon>Nematoda</taxon>
        <taxon>Chromadorea</taxon>
        <taxon>Rhabditida</taxon>
        <taxon>Tylenchina</taxon>
        <taxon>Panagrolaimomorpha</taxon>
        <taxon>Strongyloidoidea</taxon>
        <taxon>Strongyloididae</taxon>
        <taxon>Strongyloides</taxon>
    </lineage>
</organism>
<keyword evidence="2" id="KW-1185">Reference proteome</keyword>
<feature type="transmembrane region" description="Helical" evidence="1">
    <location>
        <begin position="140"/>
        <end position="165"/>
    </location>
</feature>
<accession>A0A0K0DZA6</accession>
<feature type="transmembrane region" description="Helical" evidence="1">
    <location>
        <begin position="283"/>
        <end position="309"/>
    </location>
</feature>
<evidence type="ECO:0000313" key="2">
    <source>
        <dbReference type="Proteomes" id="UP000035681"/>
    </source>
</evidence>
<reference evidence="3" key="1">
    <citation type="submission" date="2015-08" db="UniProtKB">
        <authorList>
            <consortium name="WormBaseParasite"/>
        </authorList>
    </citation>
    <scope>IDENTIFICATION</scope>
</reference>
<dbReference type="SUPFAM" id="SSF81321">
    <property type="entry name" value="Family A G protein-coupled receptor-like"/>
    <property type="match status" value="1"/>
</dbReference>
<dbReference type="WBParaSite" id="SSTP_0000257200.1">
    <property type="protein sequence ID" value="SSTP_0000257200.1"/>
    <property type="gene ID" value="SSTP_0000257200"/>
</dbReference>
<evidence type="ECO:0000256" key="1">
    <source>
        <dbReference type="SAM" id="Phobius"/>
    </source>
</evidence>
<proteinExistence type="predicted"/>
<protein>
    <submittedName>
        <fullName evidence="4">G-protein coupled receptors family 1 profile domain-containing protein</fullName>
    </submittedName>
    <submittedName>
        <fullName evidence="3">G_PROTEIN_RECEP_F1_2 domain-containing protein</fullName>
    </submittedName>
</protein>
<dbReference type="AlphaFoldDB" id="A0A0K0DZA6"/>
<feature type="transmembrane region" description="Helical" evidence="1">
    <location>
        <begin position="193"/>
        <end position="224"/>
    </location>
</feature>
<keyword evidence="1" id="KW-0812">Transmembrane</keyword>
<evidence type="ECO:0000313" key="4">
    <source>
        <dbReference type="WBParaSite" id="TCONS_00005437.p1"/>
    </source>
</evidence>
<feature type="transmembrane region" description="Helical" evidence="1">
    <location>
        <begin position="245"/>
        <end position="271"/>
    </location>
</feature>
<keyword evidence="1" id="KW-0472">Membrane</keyword>
<dbReference type="Proteomes" id="UP000035681">
    <property type="component" value="Unplaced"/>
</dbReference>
<dbReference type="InterPro" id="IPR019423">
    <property type="entry name" value="7TM_GPCR_serpentine_rcpt_Srj"/>
</dbReference>
<feature type="transmembrane region" description="Helical" evidence="1">
    <location>
        <begin position="53"/>
        <end position="76"/>
    </location>
</feature>
<dbReference type="PANTHER" id="PTHR45907">
    <property type="entry name" value="SERPENTINE RECEPTOR, CLASS J"/>
    <property type="match status" value="1"/>
</dbReference>
<feature type="transmembrane region" description="Helical" evidence="1">
    <location>
        <begin position="20"/>
        <end position="41"/>
    </location>
</feature>
<dbReference type="InterPro" id="IPR019428">
    <property type="entry name" value="7TM_GPCR_serpentine_rcpt_Str"/>
</dbReference>
<name>A0A0K0DZA6_STRER</name>
<feature type="transmembrane region" description="Helical" evidence="1">
    <location>
        <begin position="104"/>
        <end position="128"/>
    </location>
</feature>
<evidence type="ECO:0000313" key="3">
    <source>
        <dbReference type="WBParaSite" id="SSTP_0000257200.1"/>
    </source>
</evidence>
<dbReference type="WBParaSite" id="TCONS_00005437.p1">
    <property type="protein sequence ID" value="TCONS_00005437.p1"/>
    <property type="gene ID" value="XLOC_003725"/>
</dbReference>